<reference evidence="1 2" key="1">
    <citation type="journal article" date="2011" name="J. Bacteriol.">
        <title>Complete genome sequence of Polymorphum gilvum SL003B-26A1T, a crude oil-degrading bacterium from oil-polluted saline soil.</title>
        <authorList>
            <person name="Li S.G."/>
            <person name="Tang Y.Q."/>
            <person name="Nie Y."/>
            <person name="Cai M."/>
            <person name="Wu X.L."/>
        </authorList>
    </citation>
    <scope>NUCLEOTIDE SEQUENCE [LARGE SCALE GENOMIC DNA]</scope>
    <source>
        <strain evidence="2">LMG 25793 / CGMCC 1.9160 / SL003B-26A1</strain>
    </source>
</reference>
<gene>
    <name evidence="1" type="ordered locus">SL003B_1439</name>
</gene>
<sequence length="108" mass="11528">MTILHIENTGVAAAELQIRTPGASATQYLAPGESLTVAEARLIALRSAEGGAVELAIENRSDALRLDLYHTSPAETKRLRGLWPRQGRGLHLGGDEDLVVLPVGTFKS</sequence>
<name>F2J360_POLGS</name>
<accession>F2J360</accession>
<proteinExistence type="predicted"/>
<evidence type="ECO:0000313" key="2">
    <source>
        <dbReference type="Proteomes" id="UP000008130"/>
    </source>
</evidence>
<organism evidence="1 2">
    <name type="scientific">Polymorphum gilvum (strain LMG 25793 / CGMCC 1.9160 / SL003B-26A1)</name>
    <dbReference type="NCBI Taxonomy" id="991905"/>
    <lineage>
        <taxon>Bacteria</taxon>
        <taxon>Pseudomonadati</taxon>
        <taxon>Pseudomonadota</taxon>
        <taxon>Alphaproteobacteria</taxon>
        <taxon>Rhodobacterales</taxon>
        <taxon>Paracoccaceae</taxon>
        <taxon>Polymorphum</taxon>
    </lineage>
</organism>
<dbReference type="AlphaFoldDB" id="F2J360"/>
<dbReference type="KEGG" id="pgv:SL003B_1439"/>
<evidence type="ECO:0000313" key="1">
    <source>
        <dbReference type="EMBL" id="ADZ69867.1"/>
    </source>
</evidence>
<dbReference type="RefSeq" id="WP_013652184.1">
    <property type="nucleotide sequence ID" value="NC_015259.1"/>
</dbReference>
<protein>
    <submittedName>
        <fullName evidence="1">Uncharacterized protein</fullName>
    </submittedName>
</protein>
<dbReference type="eggNOG" id="ENOG502ZMP5">
    <property type="taxonomic scope" value="Bacteria"/>
</dbReference>
<dbReference type="STRING" id="991905.SL003B_1439"/>
<dbReference type="HOGENOM" id="CLU_2194533_0_0_5"/>
<keyword evidence="2" id="KW-1185">Reference proteome</keyword>
<dbReference type="Proteomes" id="UP000008130">
    <property type="component" value="Chromosome"/>
</dbReference>
<dbReference type="EMBL" id="CP002568">
    <property type="protein sequence ID" value="ADZ69867.1"/>
    <property type="molecule type" value="Genomic_DNA"/>
</dbReference>